<sequence>MGEDAPGPADRMTFGRALAFLLRGFVLTLLVAAASLLLGFLVSIPVGIVLNLPGGVVRLVLRAVVDFIRGTPILIQLLFVYFGWPLIPVVGVSLSPIAASILALTVNSAAYMAEVVRSGLMSVSPGQRLAGRALGLRPWQVFRFVVWPQAFRIAMPPLMNSVVALIKDTALISVITVSELIANVRSVVSVTWNPAYYLVAAVLFFIVTFPLMKLAGRVERRMKERGFAND</sequence>
<accession>A0A7V0T6P7</accession>
<dbReference type="InterPro" id="IPR010065">
    <property type="entry name" value="AA_ABC_transptr_permease_3TM"/>
</dbReference>
<dbReference type="Pfam" id="PF00528">
    <property type="entry name" value="BPD_transp_1"/>
    <property type="match status" value="1"/>
</dbReference>
<organism evidence="10">
    <name type="scientific">candidate division WOR-3 bacterium</name>
    <dbReference type="NCBI Taxonomy" id="2052148"/>
    <lineage>
        <taxon>Bacteria</taxon>
        <taxon>Bacteria division WOR-3</taxon>
    </lineage>
</organism>
<comment type="subcellular location">
    <subcellularLocation>
        <location evidence="1 8">Cell membrane</location>
        <topology evidence="1 8">Multi-pass membrane protein</topology>
    </subcellularLocation>
</comment>
<keyword evidence="5" id="KW-0029">Amino-acid transport</keyword>
<name>A0A7V0T6P7_UNCW3</name>
<keyword evidence="3" id="KW-1003">Cell membrane</keyword>
<comment type="similarity">
    <text evidence="8">Belongs to the binding-protein-dependent transport system permease family.</text>
</comment>
<dbReference type="AlphaFoldDB" id="A0A7V0T6P7"/>
<feature type="domain" description="ABC transmembrane type-1" evidence="9">
    <location>
        <begin position="25"/>
        <end position="215"/>
    </location>
</feature>
<proteinExistence type="inferred from homology"/>
<dbReference type="InterPro" id="IPR043429">
    <property type="entry name" value="ArtM/GltK/GlnP/TcyL/YhdX-like"/>
</dbReference>
<dbReference type="CDD" id="cd06261">
    <property type="entry name" value="TM_PBP2"/>
    <property type="match status" value="1"/>
</dbReference>
<evidence type="ECO:0000256" key="1">
    <source>
        <dbReference type="ARBA" id="ARBA00004651"/>
    </source>
</evidence>
<dbReference type="SUPFAM" id="SSF161098">
    <property type="entry name" value="MetI-like"/>
    <property type="match status" value="1"/>
</dbReference>
<evidence type="ECO:0000259" key="9">
    <source>
        <dbReference type="PROSITE" id="PS50928"/>
    </source>
</evidence>
<dbReference type="NCBIfam" id="TIGR01726">
    <property type="entry name" value="HEQRo_perm_3TM"/>
    <property type="match status" value="1"/>
</dbReference>
<evidence type="ECO:0000313" key="10">
    <source>
        <dbReference type="EMBL" id="HDQ99948.1"/>
    </source>
</evidence>
<dbReference type="PROSITE" id="PS50928">
    <property type="entry name" value="ABC_TM1"/>
    <property type="match status" value="1"/>
</dbReference>
<evidence type="ECO:0000256" key="7">
    <source>
        <dbReference type="ARBA" id="ARBA00023136"/>
    </source>
</evidence>
<gene>
    <name evidence="10" type="ORF">ENN51_06665</name>
</gene>
<evidence type="ECO:0000256" key="6">
    <source>
        <dbReference type="ARBA" id="ARBA00022989"/>
    </source>
</evidence>
<evidence type="ECO:0000256" key="5">
    <source>
        <dbReference type="ARBA" id="ARBA00022970"/>
    </source>
</evidence>
<dbReference type="Proteomes" id="UP000885672">
    <property type="component" value="Unassembled WGS sequence"/>
</dbReference>
<dbReference type="Gene3D" id="1.10.3720.10">
    <property type="entry name" value="MetI-like"/>
    <property type="match status" value="1"/>
</dbReference>
<dbReference type="EMBL" id="DSBX01000252">
    <property type="protein sequence ID" value="HDQ99948.1"/>
    <property type="molecule type" value="Genomic_DNA"/>
</dbReference>
<evidence type="ECO:0000256" key="8">
    <source>
        <dbReference type="RuleBase" id="RU363032"/>
    </source>
</evidence>
<dbReference type="GO" id="GO:0006865">
    <property type="term" value="P:amino acid transport"/>
    <property type="evidence" value="ECO:0007669"/>
    <property type="project" value="UniProtKB-KW"/>
</dbReference>
<evidence type="ECO:0000256" key="3">
    <source>
        <dbReference type="ARBA" id="ARBA00022475"/>
    </source>
</evidence>
<keyword evidence="6 8" id="KW-1133">Transmembrane helix</keyword>
<evidence type="ECO:0000256" key="4">
    <source>
        <dbReference type="ARBA" id="ARBA00022692"/>
    </source>
</evidence>
<dbReference type="PANTHER" id="PTHR30614:SF0">
    <property type="entry name" value="L-CYSTINE TRANSPORT SYSTEM PERMEASE PROTEIN TCYL"/>
    <property type="match status" value="1"/>
</dbReference>
<feature type="transmembrane region" description="Helical" evidence="8">
    <location>
        <begin position="194"/>
        <end position="215"/>
    </location>
</feature>
<dbReference type="GO" id="GO:0022857">
    <property type="term" value="F:transmembrane transporter activity"/>
    <property type="evidence" value="ECO:0007669"/>
    <property type="project" value="InterPro"/>
</dbReference>
<keyword evidence="7 8" id="KW-0472">Membrane</keyword>
<dbReference type="PANTHER" id="PTHR30614">
    <property type="entry name" value="MEMBRANE COMPONENT OF AMINO ACID ABC TRANSPORTER"/>
    <property type="match status" value="1"/>
</dbReference>
<dbReference type="InterPro" id="IPR035906">
    <property type="entry name" value="MetI-like_sf"/>
</dbReference>
<evidence type="ECO:0000256" key="2">
    <source>
        <dbReference type="ARBA" id="ARBA00022448"/>
    </source>
</evidence>
<feature type="transmembrane region" description="Helical" evidence="8">
    <location>
        <begin position="20"/>
        <end position="52"/>
    </location>
</feature>
<dbReference type="InterPro" id="IPR000515">
    <property type="entry name" value="MetI-like"/>
</dbReference>
<protein>
    <submittedName>
        <fullName evidence="10">Amino acid ABC transporter permease</fullName>
    </submittedName>
</protein>
<keyword evidence="4 8" id="KW-0812">Transmembrane</keyword>
<comment type="caution">
    <text evidence="10">The sequence shown here is derived from an EMBL/GenBank/DDBJ whole genome shotgun (WGS) entry which is preliminary data.</text>
</comment>
<dbReference type="GO" id="GO:0043190">
    <property type="term" value="C:ATP-binding cassette (ABC) transporter complex"/>
    <property type="evidence" value="ECO:0007669"/>
    <property type="project" value="InterPro"/>
</dbReference>
<keyword evidence="2 8" id="KW-0813">Transport</keyword>
<reference evidence="10" key="1">
    <citation type="journal article" date="2020" name="mSystems">
        <title>Genome- and Community-Level Interaction Insights into Carbon Utilization and Element Cycling Functions of Hydrothermarchaeota in Hydrothermal Sediment.</title>
        <authorList>
            <person name="Zhou Z."/>
            <person name="Liu Y."/>
            <person name="Xu W."/>
            <person name="Pan J."/>
            <person name="Luo Z.H."/>
            <person name="Li M."/>
        </authorList>
    </citation>
    <scope>NUCLEOTIDE SEQUENCE [LARGE SCALE GENOMIC DNA]</scope>
    <source>
        <strain evidence="10">SpSt-1182</strain>
    </source>
</reference>